<name>A0A1A9A640_9ACTN</name>
<dbReference type="EMBL" id="LT594324">
    <property type="protein sequence ID" value="SBT51642.1"/>
    <property type="molecule type" value="Genomic_DNA"/>
</dbReference>
<dbReference type="RefSeq" id="WP_091198358.1">
    <property type="nucleotide sequence ID" value="NZ_LT594324.1"/>
</dbReference>
<organism evidence="1 2">
    <name type="scientific">Micromonospora narathiwatensis</name>
    <dbReference type="NCBI Taxonomy" id="299146"/>
    <lineage>
        <taxon>Bacteria</taxon>
        <taxon>Bacillati</taxon>
        <taxon>Actinomycetota</taxon>
        <taxon>Actinomycetes</taxon>
        <taxon>Micromonosporales</taxon>
        <taxon>Micromonosporaceae</taxon>
        <taxon>Micromonospora</taxon>
    </lineage>
</organism>
<proteinExistence type="predicted"/>
<dbReference type="Proteomes" id="UP000198765">
    <property type="component" value="Chromosome I"/>
</dbReference>
<dbReference type="OrthoDB" id="9973267at2"/>
<evidence type="ECO:0000313" key="2">
    <source>
        <dbReference type="Proteomes" id="UP000198765"/>
    </source>
</evidence>
<gene>
    <name evidence="1" type="ORF">GA0070621_4131</name>
</gene>
<evidence type="ECO:0000313" key="1">
    <source>
        <dbReference type="EMBL" id="SBT51642.1"/>
    </source>
</evidence>
<protein>
    <submittedName>
        <fullName evidence="1">Uncharacterized protein</fullName>
    </submittedName>
</protein>
<reference evidence="1 2" key="1">
    <citation type="submission" date="2016-06" db="EMBL/GenBank/DDBJ databases">
        <authorList>
            <person name="Kjaerup R.B."/>
            <person name="Dalgaard T.S."/>
            <person name="Juul-Madsen H.R."/>
        </authorList>
    </citation>
    <scope>NUCLEOTIDE SEQUENCE [LARGE SCALE GENOMIC DNA]</scope>
    <source>
        <strain evidence="1 2">DSM 45248</strain>
    </source>
</reference>
<keyword evidence="2" id="KW-1185">Reference proteome</keyword>
<dbReference type="AlphaFoldDB" id="A0A1A9A640"/>
<accession>A0A1A9A640</accession>
<sequence>MNACILTTADQPNCTLPGVVEVVDLSGQRAWGCPTHAIRALRAVEGARIARDLRQEGEQP</sequence>
<dbReference type="PATRIC" id="fig|299146.4.peg.4277"/>